<evidence type="ECO:0000259" key="3">
    <source>
        <dbReference type="Pfam" id="PF01408"/>
    </source>
</evidence>
<feature type="compositionally biased region" description="Basic and acidic residues" evidence="2">
    <location>
        <begin position="264"/>
        <end position="277"/>
    </location>
</feature>
<dbReference type="EMBL" id="JACHMB010000001">
    <property type="protein sequence ID" value="MBB5782377.1"/>
    <property type="molecule type" value="Genomic_DNA"/>
</dbReference>
<reference evidence="5 6" key="1">
    <citation type="submission" date="2020-08" db="EMBL/GenBank/DDBJ databases">
        <title>Sequencing the genomes of 1000 actinobacteria strains.</title>
        <authorList>
            <person name="Klenk H.-P."/>
        </authorList>
    </citation>
    <scope>NUCLEOTIDE SEQUENCE [LARGE SCALE GENOMIC DNA]</scope>
    <source>
        <strain evidence="5 6">DSM 45507</strain>
    </source>
</reference>
<proteinExistence type="predicted"/>
<feature type="region of interest" description="Disordered" evidence="2">
    <location>
        <begin position="250"/>
        <end position="277"/>
    </location>
</feature>
<comment type="caution">
    <text evidence="5">The sequence shown here is derived from an EMBL/GenBank/DDBJ whole genome shotgun (WGS) entry which is preliminary data.</text>
</comment>
<keyword evidence="6" id="KW-1185">Reference proteome</keyword>
<dbReference type="PANTHER" id="PTHR43818:SF11">
    <property type="entry name" value="BCDNA.GH03377"/>
    <property type="match status" value="1"/>
</dbReference>
<evidence type="ECO:0000256" key="1">
    <source>
        <dbReference type="ARBA" id="ARBA00023002"/>
    </source>
</evidence>
<organism evidence="5 6">
    <name type="scientific">Nonomuraea jabiensis</name>
    <dbReference type="NCBI Taxonomy" id="882448"/>
    <lineage>
        <taxon>Bacteria</taxon>
        <taxon>Bacillati</taxon>
        <taxon>Actinomycetota</taxon>
        <taxon>Actinomycetes</taxon>
        <taxon>Streptosporangiales</taxon>
        <taxon>Streptosporangiaceae</taxon>
        <taxon>Nonomuraea</taxon>
    </lineage>
</organism>
<dbReference type="Gene3D" id="3.30.360.10">
    <property type="entry name" value="Dihydrodipicolinate Reductase, domain 2"/>
    <property type="match status" value="1"/>
</dbReference>
<keyword evidence="1" id="KW-0560">Oxidoreductase</keyword>
<evidence type="ECO:0000259" key="4">
    <source>
        <dbReference type="Pfam" id="PF22725"/>
    </source>
</evidence>
<dbReference type="SUPFAM" id="SSF51735">
    <property type="entry name" value="NAD(P)-binding Rossmann-fold domains"/>
    <property type="match status" value="1"/>
</dbReference>
<dbReference type="Gene3D" id="3.40.50.720">
    <property type="entry name" value="NAD(P)-binding Rossmann-like Domain"/>
    <property type="match status" value="1"/>
</dbReference>
<gene>
    <name evidence="5" type="ORF">HD596_009133</name>
</gene>
<accession>A0A7W9GEQ9</accession>
<dbReference type="PANTHER" id="PTHR43818">
    <property type="entry name" value="BCDNA.GH03377"/>
    <property type="match status" value="1"/>
</dbReference>
<dbReference type="Pfam" id="PF22725">
    <property type="entry name" value="GFO_IDH_MocA_C3"/>
    <property type="match status" value="1"/>
</dbReference>
<evidence type="ECO:0000313" key="6">
    <source>
        <dbReference type="Proteomes" id="UP000579153"/>
    </source>
</evidence>
<dbReference type="InterPro" id="IPR036291">
    <property type="entry name" value="NAD(P)-bd_dom_sf"/>
</dbReference>
<dbReference type="AlphaFoldDB" id="A0A7W9GEQ9"/>
<dbReference type="InterPro" id="IPR000683">
    <property type="entry name" value="Gfo/Idh/MocA-like_OxRdtase_N"/>
</dbReference>
<dbReference type="InterPro" id="IPR055170">
    <property type="entry name" value="GFO_IDH_MocA-like_dom"/>
</dbReference>
<protein>
    <submittedName>
        <fullName evidence="5">Putative dehydrogenase</fullName>
    </submittedName>
</protein>
<dbReference type="GO" id="GO:0016491">
    <property type="term" value="F:oxidoreductase activity"/>
    <property type="evidence" value="ECO:0007669"/>
    <property type="project" value="UniProtKB-KW"/>
</dbReference>
<dbReference type="RefSeq" id="WP_185075483.1">
    <property type="nucleotide sequence ID" value="NZ_JACHMB010000001.1"/>
</dbReference>
<dbReference type="SUPFAM" id="SSF55347">
    <property type="entry name" value="Glyceraldehyde-3-phosphate dehydrogenase-like, C-terminal domain"/>
    <property type="match status" value="1"/>
</dbReference>
<evidence type="ECO:0000313" key="5">
    <source>
        <dbReference type="EMBL" id="MBB5782377.1"/>
    </source>
</evidence>
<sequence length="349" mass="37467">MVGDPGTFETIKEDRPLRGVVVGAGYIGGQWAPELLAHPGTELVGWVDVVVERARAAAAELGLDDLPVSDSLTALLDGEEPDFIVNCTVPQAHHDVTVTALRRGVSVLSEKPMAVTLDEARSMVKAADEAGRLFAVNQNRRFMQTLVAFRRTVADLGPLGVLTSEFFMPYRGPEFLGTLEHPLLQDMAIHLFDAARAVSGADPVSVYCESFRPSWTWYPGACSATAIFEMTGGLRYTFAGSWSAPGQATSWTGSWRAAGPRGTARWDGKGDPTAEAAEGHVVRPHPPEADAFPGRRRFQGLAEGLEEFVTGLRTGQAPQGECHDNIRSLAMVTAALESARTGARVPITL</sequence>
<feature type="domain" description="Gfo/Idh/MocA-like oxidoreductase N-terminal" evidence="3">
    <location>
        <begin position="18"/>
        <end position="137"/>
    </location>
</feature>
<dbReference type="InterPro" id="IPR050463">
    <property type="entry name" value="Gfo/Idh/MocA_oxidrdct_glycsds"/>
</dbReference>
<evidence type="ECO:0000256" key="2">
    <source>
        <dbReference type="SAM" id="MobiDB-lite"/>
    </source>
</evidence>
<dbReference type="Pfam" id="PF01408">
    <property type="entry name" value="GFO_IDH_MocA"/>
    <property type="match status" value="1"/>
</dbReference>
<dbReference type="Proteomes" id="UP000579153">
    <property type="component" value="Unassembled WGS sequence"/>
</dbReference>
<name>A0A7W9GEQ9_9ACTN</name>
<feature type="domain" description="GFO/IDH/MocA-like oxidoreductase" evidence="4">
    <location>
        <begin position="183"/>
        <end position="264"/>
    </location>
</feature>
<dbReference type="GO" id="GO:0000166">
    <property type="term" value="F:nucleotide binding"/>
    <property type="evidence" value="ECO:0007669"/>
    <property type="project" value="InterPro"/>
</dbReference>